<dbReference type="CDD" id="cd06121">
    <property type="entry name" value="cupin_YML079wp"/>
    <property type="match status" value="1"/>
</dbReference>
<evidence type="ECO:0000313" key="2">
    <source>
        <dbReference type="EMBL" id="KMO42835.1"/>
    </source>
</evidence>
<dbReference type="InterPro" id="IPR014710">
    <property type="entry name" value="RmlC-like_jellyroll"/>
</dbReference>
<evidence type="ECO:0000259" key="1">
    <source>
        <dbReference type="Pfam" id="PF06172"/>
    </source>
</evidence>
<dbReference type="PANTHER" id="PTHR33387:SF3">
    <property type="entry name" value="DUF985 DOMAIN-CONTAINING PROTEIN"/>
    <property type="match status" value="1"/>
</dbReference>
<keyword evidence="3" id="KW-1185">Reference proteome</keyword>
<name>A0A0J6T5X7_9HYPH</name>
<gene>
    <name evidence="2" type="ORF">VQ02_01970</name>
</gene>
<dbReference type="InterPro" id="IPR011051">
    <property type="entry name" value="RmlC_Cupin_sf"/>
</dbReference>
<dbReference type="AlphaFoldDB" id="A0A0J6T5X7"/>
<dbReference type="Proteomes" id="UP000035955">
    <property type="component" value="Unassembled WGS sequence"/>
</dbReference>
<proteinExistence type="predicted"/>
<organism evidence="2 3">
    <name type="scientific">Methylobacterium variabile</name>
    <dbReference type="NCBI Taxonomy" id="298794"/>
    <lineage>
        <taxon>Bacteria</taxon>
        <taxon>Pseudomonadati</taxon>
        <taxon>Pseudomonadota</taxon>
        <taxon>Alphaproteobacteria</taxon>
        <taxon>Hyphomicrobiales</taxon>
        <taxon>Methylobacteriaceae</taxon>
        <taxon>Methylobacterium</taxon>
    </lineage>
</organism>
<accession>A0A0J6T5X7</accession>
<dbReference type="InterPro" id="IPR009327">
    <property type="entry name" value="Cupin_DUF985"/>
</dbReference>
<dbReference type="InterPro" id="IPR039935">
    <property type="entry name" value="YML079W-like"/>
</dbReference>
<dbReference type="Gene3D" id="2.60.120.10">
    <property type="entry name" value="Jelly Rolls"/>
    <property type="match status" value="1"/>
</dbReference>
<dbReference type="OrthoDB" id="9798288at2"/>
<dbReference type="Pfam" id="PF06172">
    <property type="entry name" value="Cupin_5"/>
    <property type="match status" value="1"/>
</dbReference>
<reference evidence="2 3" key="1">
    <citation type="submission" date="2015-03" db="EMBL/GenBank/DDBJ databases">
        <title>Genome sequencing of Methylobacterium variabile DSM 16961.</title>
        <authorList>
            <person name="Chaudhry V."/>
            <person name="Patil P.B."/>
        </authorList>
    </citation>
    <scope>NUCLEOTIDE SEQUENCE [LARGE SCALE GENOMIC DNA]</scope>
    <source>
        <strain evidence="2 3">DSM 16961</strain>
    </source>
</reference>
<sequence length="150" mass="16670">MQSLTAQNLTATEVVRLLDLKPHPEGGHYRETFRDPREIDGRSASTAIYYLLDVGETSEWHRVDATEIWLWHAGAPLVITTSPNGHDAEARHLGPDLARGHRPQIVVPAGHWQTATSLGAWTLVSCTVAPGFRFEGFEMAPPDWRPTPRA</sequence>
<dbReference type="RefSeq" id="WP_048442474.1">
    <property type="nucleotide sequence ID" value="NZ_LABY01000012.1"/>
</dbReference>
<dbReference type="EMBL" id="LABY01000012">
    <property type="protein sequence ID" value="KMO42835.1"/>
    <property type="molecule type" value="Genomic_DNA"/>
</dbReference>
<comment type="caution">
    <text evidence="2">The sequence shown here is derived from an EMBL/GenBank/DDBJ whole genome shotgun (WGS) entry which is preliminary data.</text>
</comment>
<evidence type="ECO:0000313" key="3">
    <source>
        <dbReference type="Proteomes" id="UP000035955"/>
    </source>
</evidence>
<dbReference type="PANTHER" id="PTHR33387">
    <property type="entry name" value="RMLC-LIKE JELLY ROLL FOLD PROTEIN"/>
    <property type="match status" value="1"/>
</dbReference>
<dbReference type="PATRIC" id="fig|298794.3.peg.654"/>
<protein>
    <submittedName>
        <fullName evidence="2">Cupin</fullName>
    </submittedName>
</protein>
<feature type="domain" description="DUF985" evidence="1">
    <location>
        <begin position="13"/>
        <end position="140"/>
    </location>
</feature>
<dbReference type="SUPFAM" id="SSF51182">
    <property type="entry name" value="RmlC-like cupins"/>
    <property type="match status" value="1"/>
</dbReference>